<dbReference type="Pfam" id="PF04072">
    <property type="entry name" value="LCM"/>
    <property type="match status" value="1"/>
</dbReference>
<dbReference type="InterPro" id="IPR029063">
    <property type="entry name" value="SAM-dependent_MTases_sf"/>
</dbReference>
<name>A0A7S0F7G6_9STRA</name>
<evidence type="ECO:0000313" key="4">
    <source>
        <dbReference type="EMBL" id="CAD8343111.1"/>
    </source>
</evidence>
<proteinExistence type="predicted"/>
<accession>A0A7S0F7G6</accession>
<gene>
    <name evidence="4" type="ORF">CAUS1442_LOCUS15246</name>
</gene>
<dbReference type="SUPFAM" id="SSF53335">
    <property type="entry name" value="S-adenosyl-L-methionine-dependent methyltransferases"/>
    <property type="match status" value="1"/>
</dbReference>
<dbReference type="PANTHER" id="PTHR43619:SF2">
    <property type="entry name" value="S-ADENOSYL-L-METHIONINE-DEPENDENT METHYLTRANSFERASES SUPERFAMILY PROTEIN"/>
    <property type="match status" value="1"/>
</dbReference>
<protein>
    <submittedName>
        <fullName evidence="4">Uncharacterized protein</fullName>
    </submittedName>
</protein>
<evidence type="ECO:0000256" key="1">
    <source>
        <dbReference type="ARBA" id="ARBA00022603"/>
    </source>
</evidence>
<keyword evidence="1" id="KW-0489">Methyltransferase</keyword>
<dbReference type="InterPro" id="IPR007213">
    <property type="entry name" value="Ppm1/Ppm2/Tcmp"/>
</dbReference>
<keyword evidence="2" id="KW-0808">Transferase</keyword>
<evidence type="ECO:0000256" key="3">
    <source>
        <dbReference type="SAM" id="MobiDB-lite"/>
    </source>
</evidence>
<dbReference type="Gene3D" id="3.40.50.150">
    <property type="entry name" value="Vaccinia Virus protein VP39"/>
    <property type="match status" value="1"/>
</dbReference>
<feature type="compositionally biased region" description="Low complexity" evidence="3">
    <location>
        <begin position="17"/>
        <end position="27"/>
    </location>
</feature>
<dbReference type="AlphaFoldDB" id="A0A7S0F7G6"/>
<dbReference type="PANTHER" id="PTHR43619">
    <property type="entry name" value="S-ADENOSYL-L-METHIONINE-DEPENDENT METHYLTRANSFERASE YKTD-RELATED"/>
    <property type="match status" value="1"/>
</dbReference>
<dbReference type="GO" id="GO:0008168">
    <property type="term" value="F:methyltransferase activity"/>
    <property type="evidence" value="ECO:0007669"/>
    <property type="project" value="UniProtKB-KW"/>
</dbReference>
<sequence length="327" mass="36811">MSSNVKAEVVDPTVVPTSTKTSDTDGTTDLKVDNSQKDIITPELGAVQETLLIPLIGRVVETRKGKDKGMIDDPKSVEIIERLNYDFTKWESNPTIAGTVMRTLMMDEFVQSFLDDHPTGTVIEIGSGLNTRFERLDNGQVQWFDLDLPDTMALRRNFFDDEPRRTTIAASIVDTDWIETVQQTGGPYCFVSEAVIIYLEKELVQKTIRQIVDNFPDPTTTIVMDTTGTKNVDGQANSDLMKHLSEEAWFRWKCDDPAELEQWTDGKLKLMESRSFFDAPKEIAAKLAFPIGFLLTWVPFLMRMVSPGYRLNVYKVSGDTCEAGGNE</sequence>
<dbReference type="EMBL" id="HBEF01024612">
    <property type="protein sequence ID" value="CAD8343111.1"/>
    <property type="molecule type" value="Transcribed_RNA"/>
</dbReference>
<evidence type="ECO:0000256" key="2">
    <source>
        <dbReference type="ARBA" id="ARBA00022679"/>
    </source>
</evidence>
<feature type="region of interest" description="Disordered" evidence="3">
    <location>
        <begin position="1"/>
        <end position="27"/>
    </location>
</feature>
<dbReference type="GO" id="GO:0032259">
    <property type="term" value="P:methylation"/>
    <property type="evidence" value="ECO:0007669"/>
    <property type="project" value="UniProtKB-KW"/>
</dbReference>
<reference evidence="4" key="1">
    <citation type="submission" date="2021-01" db="EMBL/GenBank/DDBJ databases">
        <authorList>
            <person name="Corre E."/>
            <person name="Pelletier E."/>
            <person name="Niang G."/>
            <person name="Scheremetjew M."/>
            <person name="Finn R."/>
            <person name="Kale V."/>
            <person name="Holt S."/>
            <person name="Cochrane G."/>
            <person name="Meng A."/>
            <person name="Brown T."/>
            <person name="Cohen L."/>
        </authorList>
    </citation>
    <scope>NUCLEOTIDE SEQUENCE</scope>
    <source>
        <strain evidence="4">CCMP3328</strain>
    </source>
</reference>
<organism evidence="4">
    <name type="scientific">Craspedostauros australis</name>
    <dbReference type="NCBI Taxonomy" id="1486917"/>
    <lineage>
        <taxon>Eukaryota</taxon>
        <taxon>Sar</taxon>
        <taxon>Stramenopiles</taxon>
        <taxon>Ochrophyta</taxon>
        <taxon>Bacillariophyta</taxon>
        <taxon>Bacillariophyceae</taxon>
        <taxon>Bacillariophycidae</taxon>
        <taxon>Naviculales</taxon>
        <taxon>Naviculaceae</taxon>
        <taxon>Craspedostauros</taxon>
    </lineage>
</organism>